<protein>
    <submittedName>
        <fullName evidence="2">Uncharacterized protein</fullName>
    </submittedName>
</protein>
<feature type="transmembrane region" description="Helical" evidence="1">
    <location>
        <begin position="7"/>
        <end position="35"/>
    </location>
</feature>
<keyword evidence="3" id="KW-1185">Reference proteome</keyword>
<feature type="transmembrane region" description="Helical" evidence="1">
    <location>
        <begin position="324"/>
        <end position="349"/>
    </location>
</feature>
<keyword evidence="1" id="KW-1133">Transmembrane helix</keyword>
<feature type="transmembrane region" description="Helical" evidence="1">
    <location>
        <begin position="287"/>
        <end position="312"/>
    </location>
</feature>
<name>A0A423T8S8_PENVA</name>
<feature type="transmembrane region" description="Helical" evidence="1">
    <location>
        <begin position="184"/>
        <end position="208"/>
    </location>
</feature>
<evidence type="ECO:0000256" key="1">
    <source>
        <dbReference type="SAM" id="Phobius"/>
    </source>
</evidence>
<keyword evidence="1" id="KW-0472">Membrane</keyword>
<evidence type="ECO:0000313" key="3">
    <source>
        <dbReference type="Proteomes" id="UP000283509"/>
    </source>
</evidence>
<feature type="transmembrane region" description="Helical" evidence="1">
    <location>
        <begin position="152"/>
        <end position="172"/>
    </location>
</feature>
<proteinExistence type="predicted"/>
<evidence type="ECO:0000313" key="2">
    <source>
        <dbReference type="EMBL" id="ROT72873.1"/>
    </source>
</evidence>
<organism evidence="2 3">
    <name type="scientific">Penaeus vannamei</name>
    <name type="common">Whiteleg shrimp</name>
    <name type="synonym">Litopenaeus vannamei</name>
    <dbReference type="NCBI Taxonomy" id="6689"/>
    <lineage>
        <taxon>Eukaryota</taxon>
        <taxon>Metazoa</taxon>
        <taxon>Ecdysozoa</taxon>
        <taxon>Arthropoda</taxon>
        <taxon>Crustacea</taxon>
        <taxon>Multicrustacea</taxon>
        <taxon>Malacostraca</taxon>
        <taxon>Eumalacostraca</taxon>
        <taxon>Eucarida</taxon>
        <taxon>Decapoda</taxon>
        <taxon>Dendrobranchiata</taxon>
        <taxon>Penaeoidea</taxon>
        <taxon>Penaeidae</taxon>
        <taxon>Penaeus</taxon>
    </lineage>
</organism>
<dbReference type="AlphaFoldDB" id="A0A423T8S8"/>
<sequence length="620" mass="70093">MIIFVFYYAYLTPSIFVSLLTPCYSLSLPLIIILFPSPSVYTSPPHVSPLSRYLSFSPLIKYSFPPSLVIIHAPLLFLLSLPLSHSPSFSFSPSHYNSFPPFLYLFIPFSPFFPSFPYSPLFLFLSFIIILFPLPSNYSSLLLFPSSFFPALHVILFLSLSLLFFFPLSLFIHLSFSSLLPFPFLTPVFSFLLIIILFPLTLFIHLSFPSFSLPFLTPRYSLSLPLIIILFPSHSIYLSLLLLLNYSFFALLCSPVLLSNYLFSPWFSFLSPFPPQHPLPHSTRHLYFPFSFLFPSFFFLPHTPFLFFSFLSSSSTVSFSPYHFFFLFPFLQPFPLTHSLLSLPLFLLPSNPPLLPFPPSPTSSLSSHLPFHPLFFSSSTLFPFLSFLRLFISHPISNLSSFLSSSSTFHSSFLPFSLSSPTSPLSIPSPSFLSLSPHRPTFPLYPFPLSPRQSHFLYSRFPYSPSLLPPPFSSIRTSFLSFSSSCPSLPPPTFPSPPSIHLLPSFSSHLLSLSLPSTPLPFPLLASHLSLSVPLKPPFTLSFPSPFSPSILPLSSFTPPPSPFNSHPLPLPSFFSLFSSLTRLQLPPDPPHKKKKQKLQSIFLLTTNFGIKMRLCWFTL</sequence>
<feature type="transmembrane region" description="Helical" evidence="1">
    <location>
        <begin position="62"/>
        <end position="81"/>
    </location>
</feature>
<gene>
    <name evidence="2" type="ORF">C7M84_008708</name>
</gene>
<dbReference type="Proteomes" id="UP000283509">
    <property type="component" value="Unassembled WGS sequence"/>
</dbReference>
<comment type="caution">
    <text evidence="2">The sequence shown here is derived from an EMBL/GenBank/DDBJ whole genome shotgun (WGS) entry which is preliminary data.</text>
</comment>
<reference evidence="2 3" key="2">
    <citation type="submission" date="2019-01" db="EMBL/GenBank/DDBJ databases">
        <title>The decoding of complex shrimp genome reveals the adaptation for benthos swimmer, frequently molting mechanism and breeding impact on genome.</title>
        <authorList>
            <person name="Sun Y."/>
            <person name="Gao Y."/>
            <person name="Yu Y."/>
        </authorList>
    </citation>
    <scope>NUCLEOTIDE SEQUENCE [LARGE SCALE GENOMIC DNA]</scope>
    <source>
        <tissue evidence="2">Muscle</tissue>
    </source>
</reference>
<keyword evidence="1" id="KW-0812">Transmembrane</keyword>
<feature type="transmembrane region" description="Helical" evidence="1">
    <location>
        <begin position="220"/>
        <end position="241"/>
    </location>
</feature>
<feature type="transmembrane region" description="Helical" evidence="1">
    <location>
        <begin position="102"/>
        <end position="132"/>
    </location>
</feature>
<dbReference type="EMBL" id="QCYY01002094">
    <property type="protein sequence ID" value="ROT72873.1"/>
    <property type="molecule type" value="Genomic_DNA"/>
</dbReference>
<accession>A0A423T8S8</accession>
<feature type="transmembrane region" description="Helical" evidence="1">
    <location>
        <begin position="248"/>
        <end position="267"/>
    </location>
</feature>
<reference evidence="2 3" key="1">
    <citation type="submission" date="2018-04" db="EMBL/GenBank/DDBJ databases">
        <authorList>
            <person name="Zhang X."/>
            <person name="Yuan J."/>
            <person name="Li F."/>
            <person name="Xiang J."/>
        </authorList>
    </citation>
    <scope>NUCLEOTIDE SEQUENCE [LARGE SCALE GENOMIC DNA]</scope>
    <source>
        <tissue evidence="2">Muscle</tissue>
    </source>
</reference>